<dbReference type="Pfam" id="PF07883">
    <property type="entry name" value="Cupin_2"/>
    <property type="match status" value="1"/>
</dbReference>
<organism evidence="2 3">
    <name type="scientific">Terrihabitans rhizophilus</name>
    <dbReference type="NCBI Taxonomy" id="3092662"/>
    <lineage>
        <taxon>Bacteria</taxon>
        <taxon>Pseudomonadati</taxon>
        <taxon>Pseudomonadota</taxon>
        <taxon>Alphaproteobacteria</taxon>
        <taxon>Hyphomicrobiales</taxon>
        <taxon>Terrihabitans</taxon>
    </lineage>
</organism>
<dbReference type="Proteomes" id="UP001274321">
    <property type="component" value="Unassembled WGS sequence"/>
</dbReference>
<dbReference type="InterPro" id="IPR014710">
    <property type="entry name" value="RmlC-like_jellyroll"/>
</dbReference>
<accession>A0ABU4RTR2</accession>
<dbReference type="Gene3D" id="2.60.120.10">
    <property type="entry name" value="Jelly Rolls"/>
    <property type="match status" value="1"/>
</dbReference>
<dbReference type="PANTHER" id="PTHR40112">
    <property type="entry name" value="H2HPP ISOMERASE"/>
    <property type="match status" value="1"/>
</dbReference>
<evidence type="ECO:0000259" key="1">
    <source>
        <dbReference type="Pfam" id="PF07883"/>
    </source>
</evidence>
<dbReference type="RefSeq" id="WP_319844324.1">
    <property type="nucleotide sequence ID" value="NZ_JAXAFJ010000004.1"/>
</dbReference>
<name>A0ABU4RTR2_9HYPH</name>
<evidence type="ECO:0000313" key="2">
    <source>
        <dbReference type="EMBL" id="MDX6806206.1"/>
    </source>
</evidence>
<dbReference type="InterPro" id="IPR013096">
    <property type="entry name" value="Cupin_2"/>
</dbReference>
<dbReference type="InterPro" id="IPR052535">
    <property type="entry name" value="Bacilysin_H2HPP_isomerase"/>
</dbReference>
<dbReference type="InterPro" id="IPR011051">
    <property type="entry name" value="RmlC_Cupin_sf"/>
</dbReference>
<dbReference type="InterPro" id="IPR025499">
    <property type="entry name" value="KdgF"/>
</dbReference>
<feature type="domain" description="Cupin type-2" evidence="1">
    <location>
        <begin position="36"/>
        <end position="101"/>
    </location>
</feature>
<keyword evidence="3" id="KW-1185">Reference proteome</keyword>
<dbReference type="PIRSF" id="PIRSF029883">
    <property type="entry name" value="KdgF"/>
    <property type="match status" value="1"/>
</dbReference>
<dbReference type="CDD" id="cd02238">
    <property type="entry name" value="cupin_KdgF"/>
    <property type="match status" value="1"/>
</dbReference>
<dbReference type="PANTHER" id="PTHR40112:SF1">
    <property type="entry name" value="H2HPP ISOMERASE"/>
    <property type="match status" value="1"/>
</dbReference>
<gene>
    <name evidence="2" type="ORF">SCD90_09025</name>
</gene>
<reference evidence="2 3" key="1">
    <citation type="submission" date="2023-11" db="EMBL/GenBank/DDBJ databases">
        <authorList>
            <person name="Bao R."/>
        </authorList>
    </citation>
    <scope>NUCLEOTIDE SEQUENCE [LARGE SCALE GENOMIC DNA]</scope>
    <source>
        <strain evidence="2 3">PJ23</strain>
    </source>
</reference>
<proteinExistence type="predicted"/>
<evidence type="ECO:0000313" key="3">
    <source>
        <dbReference type="Proteomes" id="UP001274321"/>
    </source>
</evidence>
<comment type="caution">
    <text evidence="2">The sequence shown here is derived from an EMBL/GenBank/DDBJ whole genome shotgun (WGS) entry which is preliminary data.</text>
</comment>
<dbReference type="EMBL" id="JAXAFJ010000004">
    <property type="protein sequence ID" value="MDX6806206.1"/>
    <property type="molecule type" value="Genomic_DNA"/>
</dbReference>
<sequence length="110" mass="12069">MKNQVFTHDADIAWTPTEPGVRRKVLGYNDGVMMVRVDFERGAVGSLHQHVHVQCTLIESGAFDVTISGKTEHMVAGDCFLVPSNEIHGVVATEAGVLVDVFTPMRDEFV</sequence>
<dbReference type="SUPFAM" id="SSF51182">
    <property type="entry name" value="RmlC-like cupins"/>
    <property type="match status" value="1"/>
</dbReference>
<protein>
    <submittedName>
        <fullName evidence="2">Cupin domain-containing protein</fullName>
    </submittedName>
</protein>